<dbReference type="AlphaFoldDB" id="A0A0K2W1A4"/>
<proteinExistence type="predicted"/>
<sequence>MHAYVSSRVGFVKHFTVRAQSTGYRRIAKAAPGEWAAQVLRR</sequence>
<dbReference type="Proteomes" id="UP000182888">
    <property type="component" value="Unassembled WGS sequence"/>
</dbReference>
<name>A0A0K2W1A4_MESPL</name>
<dbReference type="EMBL" id="CCND01000018">
    <property type="protein sequence ID" value="CDX59176.1"/>
    <property type="molecule type" value="Genomic_DNA"/>
</dbReference>
<evidence type="ECO:0000313" key="2">
    <source>
        <dbReference type="Proteomes" id="UP000182888"/>
    </source>
</evidence>
<gene>
    <name evidence="1" type="ORF">MPL1032_250091</name>
</gene>
<evidence type="ECO:0000313" key="1">
    <source>
        <dbReference type="EMBL" id="CDX59176.1"/>
    </source>
</evidence>
<reference evidence="2" key="1">
    <citation type="submission" date="2014-08" db="EMBL/GenBank/DDBJ databases">
        <authorList>
            <person name="Edwards T."/>
        </authorList>
    </citation>
    <scope>NUCLEOTIDE SEQUENCE [LARGE SCALE GENOMIC DNA]</scope>
</reference>
<protein>
    <submittedName>
        <fullName evidence="1">Uncharacterized protein</fullName>
    </submittedName>
</protein>
<accession>A0A0K2W1A4</accession>
<organism evidence="1 2">
    <name type="scientific">Mesorhizobium plurifarium</name>
    <dbReference type="NCBI Taxonomy" id="69974"/>
    <lineage>
        <taxon>Bacteria</taxon>
        <taxon>Pseudomonadati</taxon>
        <taxon>Pseudomonadota</taxon>
        <taxon>Alphaproteobacteria</taxon>
        <taxon>Hyphomicrobiales</taxon>
        <taxon>Phyllobacteriaceae</taxon>
        <taxon>Mesorhizobium</taxon>
    </lineage>
</organism>